<dbReference type="InterPro" id="IPR028082">
    <property type="entry name" value="Peripla_BP_I"/>
</dbReference>
<reference evidence="6 7" key="1">
    <citation type="submission" date="2019-08" db="EMBL/GenBank/DDBJ databases">
        <title>In-depth cultivation of the pig gut microbiome towards novel bacterial diversity and tailored functional studies.</title>
        <authorList>
            <person name="Wylensek D."/>
            <person name="Hitch T.C.A."/>
            <person name="Clavel T."/>
        </authorList>
    </citation>
    <scope>NUCLEOTIDE SEQUENCE [LARGE SCALE GENOMIC DNA]</scope>
    <source>
        <strain evidence="6 7">WCA-693-APC-5D-A</strain>
    </source>
</reference>
<dbReference type="PANTHER" id="PTHR46847:SF1">
    <property type="entry name" value="D-ALLOSE-BINDING PERIPLASMIC PROTEIN-RELATED"/>
    <property type="match status" value="1"/>
</dbReference>
<evidence type="ECO:0000313" key="7">
    <source>
        <dbReference type="Proteomes" id="UP000433181"/>
    </source>
</evidence>
<proteinExistence type="inferred from homology"/>
<keyword evidence="7" id="KW-1185">Reference proteome</keyword>
<dbReference type="InterPro" id="IPR025997">
    <property type="entry name" value="SBP_2_dom"/>
</dbReference>
<dbReference type="GO" id="GO:0030313">
    <property type="term" value="C:cell envelope"/>
    <property type="evidence" value="ECO:0007669"/>
    <property type="project" value="UniProtKB-SubCell"/>
</dbReference>
<dbReference type="GO" id="GO:0030246">
    <property type="term" value="F:carbohydrate binding"/>
    <property type="evidence" value="ECO:0007669"/>
    <property type="project" value="UniProtKB-ARBA"/>
</dbReference>
<dbReference type="Pfam" id="PF13407">
    <property type="entry name" value="Peripla_BP_4"/>
    <property type="match status" value="1"/>
</dbReference>
<dbReference type="AlphaFoldDB" id="A0A6I2UDF9"/>
<dbReference type="Proteomes" id="UP000433181">
    <property type="component" value="Unassembled WGS sequence"/>
</dbReference>
<comment type="caution">
    <text evidence="6">The sequence shown here is derived from an EMBL/GenBank/DDBJ whole genome shotgun (WGS) entry which is preliminary data.</text>
</comment>
<evidence type="ECO:0000259" key="5">
    <source>
        <dbReference type="Pfam" id="PF13407"/>
    </source>
</evidence>
<comment type="subcellular location">
    <subcellularLocation>
        <location evidence="1">Cell envelope</location>
    </subcellularLocation>
</comment>
<dbReference type="Gene3D" id="3.40.50.2300">
    <property type="match status" value="2"/>
</dbReference>
<evidence type="ECO:0000256" key="1">
    <source>
        <dbReference type="ARBA" id="ARBA00004196"/>
    </source>
</evidence>
<dbReference type="SUPFAM" id="SSF53822">
    <property type="entry name" value="Periplasmic binding protein-like I"/>
    <property type="match status" value="1"/>
</dbReference>
<gene>
    <name evidence="6" type="ORF">FYJ84_01770</name>
</gene>
<name>A0A6I2UDF9_9FIRM</name>
<dbReference type="EMBL" id="VUNR01000002">
    <property type="protein sequence ID" value="MSU07720.1"/>
    <property type="molecule type" value="Genomic_DNA"/>
</dbReference>
<dbReference type="CDD" id="cd01536">
    <property type="entry name" value="PBP1_ABC_sugar_binding-like"/>
    <property type="match status" value="1"/>
</dbReference>
<feature type="chain" id="PRO_5038953453" evidence="4">
    <location>
        <begin position="18"/>
        <end position="309"/>
    </location>
</feature>
<keyword evidence="3 4" id="KW-0732">Signal</keyword>
<dbReference type="PANTHER" id="PTHR46847">
    <property type="entry name" value="D-ALLOSE-BINDING PERIPLASMIC PROTEIN-RELATED"/>
    <property type="match status" value="1"/>
</dbReference>
<comment type="similarity">
    <text evidence="2">Belongs to the bacterial solute-binding protein 2 family.</text>
</comment>
<organism evidence="6 7">
    <name type="scientific">Anaerovibrio slackiae</name>
    <dbReference type="NCBI Taxonomy" id="2652309"/>
    <lineage>
        <taxon>Bacteria</taxon>
        <taxon>Bacillati</taxon>
        <taxon>Bacillota</taxon>
        <taxon>Negativicutes</taxon>
        <taxon>Selenomonadales</taxon>
        <taxon>Selenomonadaceae</taxon>
        <taxon>Anaerovibrio</taxon>
    </lineage>
</organism>
<accession>A0A6I2UDF9</accession>
<protein>
    <submittedName>
        <fullName evidence="6">Substrate-binding domain-containing protein</fullName>
    </submittedName>
</protein>
<sequence length="309" mass="32530">MLLFLALLMMLVSGCGGSNVGKVSYPDGKIAWAAHSALSGVPKELHDGVQAKAAADGIEFEAQNAGDNANLQLDQVNKMVDDKAMAIVLLAMNGDSIIPAVERANAAGIPVIATNRDVNGGVFTNVINDEKQAGQIQGAYMAAHLPQNAKVVYLSGDMSISAAQLRWEGFKEALLDKRPDVQLLAKTSTGDWTYANGVKNMTLWMQLFPQIDGVASGNDNMAMGALQAMKAAGRYNPSMIFCGIDAGADALESIASDGGMTLTVKQDADSIVDAIYAVIGEIRKGNAPEPGDKLVPMVEITKANVAKYK</sequence>
<evidence type="ECO:0000313" key="6">
    <source>
        <dbReference type="EMBL" id="MSU07720.1"/>
    </source>
</evidence>
<evidence type="ECO:0000256" key="2">
    <source>
        <dbReference type="ARBA" id="ARBA00007639"/>
    </source>
</evidence>
<evidence type="ECO:0000256" key="3">
    <source>
        <dbReference type="ARBA" id="ARBA00022729"/>
    </source>
</evidence>
<feature type="domain" description="Periplasmic binding protein" evidence="5">
    <location>
        <begin position="43"/>
        <end position="285"/>
    </location>
</feature>
<evidence type="ECO:0000256" key="4">
    <source>
        <dbReference type="SAM" id="SignalP"/>
    </source>
</evidence>
<feature type="signal peptide" evidence="4">
    <location>
        <begin position="1"/>
        <end position="17"/>
    </location>
</feature>